<dbReference type="Gene3D" id="3.90.1570.10">
    <property type="entry name" value="tt1808, chain A"/>
    <property type="match status" value="1"/>
</dbReference>
<gene>
    <name evidence="4" type="ORF">HPC62_18760</name>
</gene>
<dbReference type="PANTHER" id="PTHR33352">
    <property type="entry name" value="SLR1095 PROTEIN"/>
    <property type="match status" value="1"/>
</dbReference>
<keyword evidence="1" id="KW-0175">Coiled coil</keyword>
<evidence type="ECO:0000313" key="4">
    <source>
        <dbReference type="EMBL" id="QKD83964.1"/>
    </source>
</evidence>
<dbReference type="CDD" id="cd06260">
    <property type="entry name" value="DUF820-like"/>
    <property type="match status" value="1"/>
</dbReference>
<dbReference type="SUPFAM" id="SSF52980">
    <property type="entry name" value="Restriction endonuclease-like"/>
    <property type="match status" value="1"/>
</dbReference>
<sequence>MSIAKDLDGQGLEPATAPRTASSNLPSPEPAWAAGIDSGLDLDKVPFPPGDLYSDEPPLESELHLRQILLLIQSLEWLWRGPDPSTHRDFYAFGNLTIYYSLRERKSEDFRGPDFFVVLGADPKPRKSWVVWEEGGKYPNVIIELLSDSTAHVDRGLKKQLYQDTFRTPDYFWFDPHTLEFCGFHLLDGRYQPLETDSRGWLWSEQLQLFLGIQDRKLRFFTPDGQLVPIPEEATAIERQRAEEERQRAEEERLRAEQAEALLAQYRARFGELPSE</sequence>
<evidence type="ECO:0000259" key="3">
    <source>
        <dbReference type="Pfam" id="PF05685"/>
    </source>
</evidence>
<feature type="domain" description="Putative restriction endonuclease" evidence="3">
    <location>
        <begin position="48"/>
        <end position="209"/>
    </location>
</feature>
<evidence type="ECO:0000313" key="5">
    <source>
        <dbReference type="Proteomes" id="UP000505210"/>
    </source>
</evidence>
<keyword evidence="4" id="KW-0540">Nuclease</keyword>
<keyword evidence="4" id="KW-0378">Hydrolase</keyword>
<feature type="region of interest" description="Disordered" evidence="2">
    <location>
        <begin position="1"/>
        <end position="32"/>
    </location>
</feature>
<keyword evidence="4" id="KW-0255">Endonuclease</keyword>
<dbReference type="KEGG" id="theu:HPC62_18760"/>
<dbReference type="Pfam" id="PF05685">
    <property type="entry name" value="Uma2"/>
    <property type="match status" value="1"/>
</dbReference>
<dbReference type="RefSeq" id="WP_172358037.1">
    <property type="nucleotide sequence ID" value="NZ_CP053661.1"/>
</dbReference>
<dbReference type="InterPro" id="IPR008538">
    <property type="entry name" value="Uma2"/>
</dbReference>
<accession>A0A6M8BAB0</accession>
<proteinExistence type="predicted"/>
<evidence type="ECO:0000256" key="1">
    <source>
        <dbReference type="SAM" id="Coils"/>
    </source>
</evidence>
<reference evidence="4 5" key="1">
    <citation type="submission" date="2020-05" db="EMBL/GenBank/DDBJ databases">
        <title>Complete genome sequence of of a novel Thermoleptolyngbya strain isolated from hot springs of Ganzi, Sichuan China.</title>
        <authorList>
            <person name="Tang J."/>
            <person name="Daroch M."/>
            <person name="Li L."/>
            <person name="Waleron K."/>
            <person name="Waleron M."/>
            <person name="Waleron M."/>
        </authorList>
    </citation>
    <scope>NUCLEOTIDE SEQUENCE [LARGE SCALE GENOMIC DNA]</scope>
    <source>
        <strain evidence="4 5">PKUAC-SCTA183</strain>
    </source>
</reference>
<dbReference type="PANTHER" id="PTHR33352:SF3">
    <property type="entry name" value="SLR1612 PROTEIN"/>
    <property type="match status" value="1"/>
</dbReference>
<dbReference type="AlphaFoldDB" id="A0A6M8BAB0"/>
<dbReference type="InterPro" id="IPR012296">
    <property type="entry name" value="Nuclease_put_TT1808"/>
</dbReference>
<feature type="coiled-coil region" evidence="1">
    <location>
        <begin position="232"/>
        <end position="269"/>
    </location>
</feature>
<protein>
    <submittedName>
        <fullName evidence="4">Uma2 family endonuclease</fullName>
    </submittedName>
</protein>
<keyword evidence="5" id="KW-1185">Reference proteome</keyword>
<dbReference type="GO" id="GO:0004519">
    <property type="term" value="F:endonuclease activity"/>
    <property type="evidence" value="ECO:0007669"/>
    <property type="project" value="UniProtKB-KW"/>
</dbReference>
<evidence type="ECO:0000256" key="2">
    <source>
        <dbReference type="SAM" id="MobiDB-lite"/>
    </source>
</evidence>
<dbReference type="InterPro" id="IPR011335">
    <property type="entry name" value="Restrct_endonuc-II-like"/>
</dbReference>
<organism evidence="4 5">
    <name type="scientific">Thermoleptolyngbya sichuanensis A183</name>
    <dbReference type="NCBI Taxonomy" id="2737172"/>
    <lineage>
        <taxon>Bacteria</taxon>
        <taxon>Bacillati</taxon>
        <taxon>Cyanobacteriota</taxon>
        <taxon>Cyanophyceae</taxon>
        <taxon>Oculatellales</taxon>
        <taxon>Oculatellaceae</taxon>
        <taxon>Thermoleptolyngbya</taxon>
        <taxon>Thermoleptolyngbya sichuanensis</taxon>
    </lineage>
</organism>
<dbReference type="EMBL" id="CP053661">
    <property type="protein sequence ID" value="QKD83964.1"/>
    <property type="molecule type" value="Genomic_DNA"/>
</dbReference>
<name>A0A6M8BAB0_9CYAN</name>
<dbReference type="Proteomes" id="UP000505210">
    <property type="component" value="Chromosome"/>
</dbReference>